<feature type="domain" description="Endonuclease/exonuclease/phosphatase" evidence="3">
    <location>
        <begin position="136"/>
        <end position="383"/>
    </location>
</feature>
<evidence type="ECO:0000256" key="2">
    <source>
        <dbReference type="SAM" id="Phobius"/>
    </source>
</evidence>
<dbReference type="PANTHER" id="PTHR16320">
    <property type="entry name" value="SPHINGOMYELINASE FAMILY MEMBER"/>
    <property type="match status" value="1"/>
</dbReference>
<dbReference type="GO" id="GO:0004767">
    <property type="term" value="F:sphingomyelin phosphodiesterase activity"/>
    <property type="evidence" value="ECO:0007669"/>
    <property type="project" value="InterPro"/>
</dbReference>
<dbReference type="PANTHER" id="PTHR16320:SF23">
    <property type="entry name" value="SPHINGOMYELINASE C 1"/>
    <property type="match status" value="1"/>
</dbReference>
<dbReference type="Proteomes" id="UP001165122">
    <property type="component" value="Unassembled WGS sequence"/>
</dbReference>
<keyword evidence="2" id="KW-1133">Transmembrane helix</keyword>
<dbReference type="Pfam" id="PF03372">
    <property type="entry name" value="Exo_endo_phos"/>
    <property type="match status" value="1"/>
</dbReference>
<evidence type="ECO:0000259" key="3">
    <source>
        <dbReference type="Pfam" id="PF03372"/>
    </source>
</evidence>
<keyword evidence="2" id="KW-0812">Transmembrane</keyword>
<name>A0A9W7F9H5_9STRA</name>
<proteinExistence type="inferred from homology"/>
<feature type="transmembrane region" description="Helical" evidence="2">
    <location>
        <begin position="48"/>
        <end position="70"/>
    </location>
</feature>
<comment type="caution">
    <text evidence="4">The sequence shown here is derived from an EMBL/GenBank/DDBJ whole genome shotgun (WGS) entry which is preliminary data.</text>
</comment>
<dbReference type="InterPro" id="IPR038772">
    <property type="entry name" value="Sph/SMPD2-like"/>
</dbReference>
<organism evidence="4 5">
    <name type="scientific">Triparma laevis f. longispina</name>
    <dbReference type="NCBI Taxonomy" id="1714387"/>
    <lineage>
        <taxon>Eukaryota</taxon>
        <taxon>Sar</taxon>
        <taxon>Stramenopiles</taxon>
        <taxon>Ochrophyta</taxon>
        <taxon>Bolidophyceae</taxon>
        <taxon>Parmales</taxon>
        <taxon>Triparmaceae</taxon>
        <taxon>Triparma</taxon>
    </lineage>
</organism>
<dbReference type="AlphaFoldDB" id="A0A9W7F9H5"/>
<protein>
    <recommendedName>
        <fullName evidence="3">Endonuclease/exonuclease/phosphatase domain-containing protein</fullName>
    </recommendedName>
</protein>
<comment type="similarity">
    <text evidence="1">Belongs to the neutral sphingomyelinase family.</text>
</comment>
<reference evidence="5" key="1">
    <citation type="journal article" date="2023" name="Commun. Biol.">
        <title>Genome analysis of Parmales, the sister group of diatoms, reveals the evolutionary specialization of diatoms from phago-mixotrophs to photoautotrophs.</title>
        <authorList>
            <person name="Ban H."/>
            <person name="Sato S."/>
            <person name="Yoshikawa S."/>
            <person name="Yamada K."/>
            <person name="Nakamura Y."/>
            <person name="Ichinomiya M."/>
            <person name="Sato N."/>
            <person name="Blanc-Mathieu R."/>
            <person name="Endo H."/>
            <person name="Kuwata A."/>
            <person name="Ogata H."/>
        </authorList>
    </citation>
    <scope>NUCLEOTIDE SEQUENCE [LARGE SCALE GENOMIC DNA]</scope>
    <source>
        <strain evidence="5">NIES 3700</strain>
    </source>
</reference>
<dbReference type="EMBL" id="BRXW01000123">
    <property type="protein sequence ID" value="GMI08395.1"/>
    <property type="molecule type" value="Genomic_DNA"/>
</dbReference>
<dbReference type="OrthoDB" id="190998at2759"/>
<dbReference type="InterPro" id="IPR005135">
    <property type="entry name" value="Endo/exonuclease/phosphatase"/>
</dbReference>
<dbReference type="InterPro" id="IPR036691">
    <property type="entry name" value="Endo/exonu/phosph_ase_sf"/>
</dbReference>
<keyword evidence="5" id="KW-1185">Reference proteome</keyword>
<keyword evidence="2" id="KW-0472">Membrane</keyword>
<dbReference type="Gene3D" id="3.60.10.10">
    <property type="entry name" value="Endonuclease/exonuclease/phosphatase"/>
    <property type="match status" value="1"/>
</dbReference>
<sequence>MSKRLTFYSQNVCCLPLFSSERSLQTGSLLGAVTATLALFKFLPTTRIFIMVFSTLVCTGLGFPVSYLTYLPLSAVLSFFSNDMKHERLEEIARRVTTIVEVGKDRRDLSKVGVIKLNEGGENSGENAFATCEPKYDVVILQEFYACVYSDRSRSHFINIMKQAGYEFHVKSANGITRTLPSVWANSGLAIFSKHKLKDEKELAFSHQLAYDKYLVRRGVLTATVCFPTGETGETESGGETFKDVKVSGVHIGPPVSVLTFFKWLPDWFFALMDKFHCQTSELATEIDSKNCLLCGDFNAVVNGKDYKTILSELKGLNHLTKHFEKKPKCTANPVGEILLTRGLRKSKCLDYAFTSYEGEGDVGGDSVWKCKDDNGFQFTSDHAPIVGYIEIKK</sequence>
<accession>A0A9W7F9H5</accession>
<gene>
    <name evidence="4" type="ORF">TrLO_g4635</name>
</gene>
<dbReference type="SUPFAM" id="SSF56219">
    <property type="entry name" value="DNase I-like"/>
    <property type="match status" value="1"/>
</dbReference>
<evidence type="ECO:0000256" key="1">
    <source>
        <dbReference type="ARBA" id="ARBA00006335"/>
    </source>
</evidence>
<evidence type="ECO:0000313" key="5">
    <source>
        <dbReference type="Proteomes" id="UP001165122"/>
    </source>
</evidence>
<evidence type="ECO:0000313" key="4">
    <source>
        <dbReference type="EMBL" id="GMI08395.1"/>
    </source>
</evidence>